<accession>K0R6E9</accession>
<comment type="caution">
    <text evidence="2">The sequence shown here is derived from an EMBL/GenBank/DDBJ whole genome shotgun (WGS) entry which is preliminary data.</text>
</comment>
<keyword evidence="3" id="KW-1185">Reference proteome</keyword>
<protein>
    <recommendedName>
        <fullName evidence="1">Methyltransferase FkbM domain-containing protein</fullName>
    </recommendedName>
</protein>
<dbReference type="EMBL" id="AGNL01050087">
    <property type="protein sequence ID" value="EJK44166.1"/>
    <property type="molecule type" value="Genomic_DNA"/>
</dbReference>
<name>K0R6E9_THAOC</name>
<evidence type="ECO:0000313" key="2">
    <source>
        <dbReference type="EMBL" id="EJK44166.1"/>
    </source>
</evidence>
<dbReference type="Pfam" id="PF05050">
    <property type="entry name" value="Methyltransf_21"/>
    <property type="match status" value="1"/>
</dbReference>
<gene>
    <name evidence="2" type="ORF">THAOC_37316</name>
</gene>
<evidence type="ECO:0000259" key="1">
    <source>
        <dbReference type="Pfam" id="PF05050"/>
    </source>
</evidence>
<dbReference type="Proteomes" id="UP000266841">
    <property type="component" value="Unassembled WGS sequence"/>
</dbReference>
<dbReference type="GO" id="GO:0006888">
    <property type="term" value="P:endoplasmic reticulum to Golgi vesicle-mediated transport"/>
    <property type="evidence" value="ECO:0007669"/>
    <property type="project" value="TreeGrafter"/>
</dbReference>
<dbReference type="Gene3D" id="3.40.50.150">
    <property type="entry name" value="Vaccinia Virus protein VP39"/>
    <property type="match status" value="1"/>
</dbReference>
<organism evidence="2 3">
    <name type="scientific">Thalassiosira oceanica</name>
    <name type="common">Marine diatom</name>
    <dbReference type="NCBI Taxonomy" id="159749"/>
    <lineage>
        <taxon>Eukaryota</taxon>
        <taxon>Sar</taxon>
        <taxon>Stramenopiles</taxon>
        <taxon>Ochrophyta</taxon>
        <taxon>Bacillariophyta</taxon>
        <taxon>Coscinodiscophyceae</taxon>
        <taxon>Thalassiosirophycidae</taxon>
        <taxon>Thalassiosirales</taxon>
        <taxon>Thalassiosiraceae</taxon>
        <taxon>Thalassiosira</taxon>
    </lineage>
</organism>
<dbReference type="GO" id="GO:0005789">
    <property type="term" value="C:endoplasmic reticulum membrane"/>
    <property type="evidence" value="ECO:0007669"/>
    <property type="project" value="TreeGrafter"/>
</dbReference>
<dbReference type="PANTHER" id="PTHR34009:SF2">
    <property type="entry name" value="PROTEIN STAR"/>
    <property type="match status" value="1"/>
</dbReference>
<sequence length="307" mass="35096">MRRPRPNYTTIPFVSEDEFQHNYASRYHGLLPSINQETPDDVCGDSPDFFPFFQLPKTERSRFSEDYIIYGLFKNTTLPRRGETLPLPRGAYVELGAFNGRDESNTMFFDRCLGWKGLLIEAQAQSYQQVIENRPHAIKMSFSPTCHEEGETAKIYDYPLSNNGMEDLAKSYTGKETVEIPCGPLGPVLQDVFGTDGIAFFSLDVEGAELLVLETIDFDVVNIEVVMVEIQNSYCPEADCPNVHSIRQHMAKTGKYALFVNFLEASDVYVLLGSEAYGRARQIEWDREAKLKFDMRKKMMEDRKRIG</sequence>
<dbReference type="GO" id="GO:0005794">
    <property type="term" value="C:Golgi apparatus"/>
    <property type="evidence" value="ECO:0007669"/>
    <property type="project" value="TreeGrafter"/>
</dbReference>
<dbReference type="eggNOG" id="ENOG502RUNF">
    <property type="taxonomic scope" value="Eukaryota"/>
</dbReference>
<dbReference type="OMA" id="MFFDRCL"/>
<dbReference type="InterPro" id="IPR029063">
    <property type="entry name" value="SAM-dependent_MTases_sf"/>
</dbReference>
<dbReference type="PANTHER" id="PTHR34009">
    <property type="entry name" value="PROTEIN STAR"/>
    <property type="match status" value="1"/>
</dbReference>
<proteinExistence type="predicted"/>
<dbReference type="InterPro" id="IPR006342">
    <property type="entry name" value="FkbM_mtfrase"/>
</dbReference>
<dbReference type="InterPro" id="IPR053202">
    <property type="entry name" value="EGF_Rcpt_Signaling_Reg"/>
</dbReference>
<dbReference type="GO" id="GO:0005886">
    <property type="term" value="C:plasma membrane"/>
    <property type="evidence" value="ECO:0007669"/>
    <property type="project" value="TreeGrafter"/>
</dbReference>
<dbReference type="GO" id="GO:0016197">
    <property type="term" value="P:endosomal transport"/>
    <property type="evidence" value="ECO:0007669"/>
    <property type="project" value="TreeGrafter"/>
</dbReference>
<reference evidence="2 3" key="1">
    <citation type="journal article" date="2012" name="Genome Biol.">
        <title>Genome and low-iron response of an oceanic diatom adapted to chronic iron limitation.</title>
        <authorList>
            <person name="Lommer M."/>
            <person name="Specht M."/>
            <person name="Roy A.S."/>
            <person name="Kraemer L."/>
            <person name="Andreson R."/>
            <person name="Gutowska M.A."/>
            <person name="Wolf J."/>
            <person name="Bergner S.V."/>
            <person name="Schilhabel M.B."/>
            <person name="Klostermeier U.C."/>
            <person name="Beiko R.G."/>
            <person name="Rosenstiel P."/>
            <person name="Hippler M."/>
            <person name="Laroche J."/>
        </authorList>
    </citation>
    <scope>NUCLEOTIDE SEQUENCE [LARGE SCALE GENOMIC DNA]</scope>
    <source>
        <strain evidence="2 3">CCMP1005</strain>
    </source>
</reference>
<dbReference type="GO" id="GO:0031902">
    <property type="term" value="C:late endosome membrane"/>
    <property type="evidence" value="ECO:0007669"/>
    <property type="project" value="TreeGrafter"/>
</dbReference>
<dbReference type="OrthoDB" id="206159at2759"/>
<feature type="domain" description="Methyltransferase FkbM" evidence="1">
    <location>
        <begin position="95"/>
        <end position="253"/>
    </location>
</feature>
<evidence type="ECO:0000313" key="3">
    <source>
        <dbReference type="Proteomes" id="UP000266841"/>
    </source>
</evidence>
<dbReference type="AlphaFoldDB" id="K0R6E9"/>
<dbReference type="SUPFAM" id="SSF53335">
    <property type="entry name" value="S-adenosyl-L-methionine-dependent methyltransferases"/>
    <property type="match status" value="1"/>
</dbReference>